<dbReference type="InterPro" id="IPR051049">
    <property type="entry name" value="Dienelactone_hydrolase-like"/>
</dbReference>
<proteinExistence type="predicted"/>
<dbReference type="PANTHER" id="PTHR46623">
    <property type="entry name" value="CARBOXYMETHYLENEBUTENOLIDASE-RELATED"/>
    <property type="match status" value="1"/>
</dbReference>
<evidence type="ECO:0000313" key="3">
    <source>
        <dbReference type="Proteomes" id="UP001208935"/>
    </source>
</evidence>
<evidence type="ECO:0000259" key="1">
    <source>
        <dbReference type="Pfam" id="PF01738"/>
    </source>
</evidence>
<gene>
    <name evidence="2" type="ORF">D5039_13250</name>
</gene>
<dbReference type="Pfam" id="PF01738">
    <property type="entry name" value="DLH"/>
    <property type="match status" value="1"/>
</dbReference>
<protein>
    <recommendedName>
        <fullName evidence="1">Dienelactone hydrolase domain-containing protein</fullName>
    </recommendedName>
</protein>
<keyword evidence="3" id="KW-1185">Reference proteome</keyword>
<comment type="caution">
    <text evidence="2">The sequence shown here is derived from an EMBL/GenBank/DDBJ whole genome shotgun (WGS) entry which is preliminary data.</text>
</comment>
<organism evidence="2 3">
    <name type="scientific">Verminephrobacter aporrectodeae subsp. tuberculatae</name>
    <dbReference type="NCBI Taxonomy" id="1110392"/>
    <lineage>
        <taxon>Bacteria</taxon>
        <taxon>Pseudomonadati</taxon>
        <taxon>Pseudomonadota</taxon>
        <taxon>Betaproteobacteria</taxon>
        <taxon>Burkholderiales</taxon>
        <taxon>Comamonadaceae</taxon>
        <taxon>Verminephrobacter</taxon>
    </lineage>
</organism>
<dbReference type="Gene3D" id="3.40.50.1820">
    <property type="entry name" value="alpha/beta hydrolase"/>
    <property type="match status" value="1"/>
</dbReference>
<evidence type="ECO:0000313" key="2">
    <source>
        <dbReference type="EMBL" id="MCW5322080.1"/>
    </source>
</evidence>
<dbReference type="EMBL" id="QZCW01000002">
    <property type="protein sequence ID" value="MCW5322080.1"/>
    <property type="molecule type" value="Genomic_DNA"/>
</dbReference>
<name>A0ABT3KUR0_9BURK</name>
<dbReference type="Proteomes" id="UP001208935">
    <property type="component" value="Unassembled WGS sequence"/>
</dbReference>
<feature type="domain" description="Dienelactone hydrolase" evidence="1">
    <location>
        <begin position="26"/>
        <end position="225"/>
    </location>
</feature>
<dbReference type="PANTHER" id="PTHR46623:SF6">
    <property type="entry name" value="ALPHA_BETA-HYDROLASES SUPERFAMILY PROTEIN"/>
    <property type="match status" value="1"/>
</dbReference>
<accession>A0ABT3KUR0</accession>
<dbReference type="SUPFAM" id="SSF53474">
    <property type="entry name" value="alpha/beta-Hydrolases"/>
    <property type="match status" value="1"/>
</dbReference>
<reference evidence="3" key="1">
    <citation type="submission" date="2023-07" db="EMBL/GenBank/DDBJ databases">
        <title>Verminephrobacter genomes.</title>
        <authorList>
            <person name="Lund M.B."/>
        </authorList>
    </citation>
    <scope>NUCLEOTIDE SEQUENCE [LARGE SCALE GENOMIC DNA]</scope>
    <source>
        <strain evidence="3">AtM5-05</strain>
    </source>
</reference>
<dbReference type="InterPro" id="IPR029058">
    <property type="entry name" value="AB_hydrolase_fold"/>
</dbReference>
<sequence>MPTPRELRFSDDQAEYAGLFLNYDRAHTVLVLPDWRGHRTDYAMRRGVELGRKIDANVVVSDLFTTSYRPTDYAGDAEHWIAAALANPRALRQRLTGYVQALTAHIGIAPSSVIVVGYCLGGALAFEMGRSDLGLRAVVCIHGIPASTAPIQTLRYKTRFLAIHGASDPIIELEHLTRFQTEMTRAKVDWTSLALGHVRHGFTDEETDPHGHSQRYDQTASRRTLGMLAAFLSLELSP</sequence>
<dbReference type="InterPro" id="IPR002925">
    <property type="entry name" value="Dienelactn_hydro"/>
</dbReference>